<dbReference type="SUPFAM" id="SSF56112">
    <property type="entry name" value="Protein kinase-like (PK-like)"/>
    <property type="match status" value="1"/>
</dbReference>
<sequence>MGVTCEGCGIYFENLKEQKACEKCKKRDEADDDVSRGVVEKLGQCLHCGLTYKFLKGIKCGRCDRLHNAGSKVADAENMPSPKPAKQAMKAKEVISIIDDSDDGDNSRNCVPFVMSDDEENIQPLKDAITQNRKNATKIRLTRKDPSIPERTKNFLKLREASRQHDPSKLSSILFRCELSLQTRNGVKKGTRVPMQTRGFARDELLKDVYRKLIAMFTEPNGQWVKEFGNKSIDESKVHFTFKNGTAIVPNQRDQTVEQFWRKHSQILDIYIKKADIANNAVLLMMLVPIETVESDSGSDTDVFDKILAGSKRKRQQRSSSRKKQSTGVKVKREDSDSDKLPPSKSLVKEERGASSALSNATRPSTRKSSGPLIGLTRQVRVTQELYVDHSDLSSAITYEFDGTLTIMPIKSPLLPNTFELHIGTHHYLARRIEGISARLSVTKEKTAAQTEILRSGWLKATIKSFKALCVKEQVTFDDITTPNLFLAMVKESGSAVSVSNECSVTTFVCQPSIPSSDITTDESSPLLGAFSHYSLAESNQERVLVDFKVCEDIYGSQDVFAPITHTITADSGTGNLGSSGIEAFKNKHQCGEQCKALKLPAF</sequence>
<evidence type="ECO:0000256" key="3">
    <source>
        <dbReference type="ARBA" id="ARBA00022777"/>
    </source>
</evidence>
<evidence type="ECO:0000256" key="1">
    <source>
        <dbReference type="ARBA" id="ARBA00022527"/>
    </source>
</evidence>
<dbReference type="InterPro" id="IPR011009">
    <property type="entry name" value="Kinase-like_dom_sf"/>
</dbReference>
<dbReference type="Proteomes" id="UP000565441">
    <property type="component" value="Unassembled WGS sequence"/>
</dbReference>
<dbReference type="GO" id="GO:0005524">
    <property type="term" value="F:ATP binding"/>
    <property type="evidence" value="ECO:0007669"/>
    <property type="project" value="InterPro"/>
</dbReference>
<dbReference type="Gene3D" id="3.20.200.10">
    <property type="entry name" value="MHCK/EF2 kinase"/>
    <property type="match status" value="1"/>
</dbReference>
<keyword evidence="3" id="KW-0418">Kinase</keyword>
<dbReference type="PROSITE" id="PS51158">
    <property type="entry name" value="ALPHA_KINASE"/>
    <property type="match status" value="1"/>
</dbReference>
<dbReference type="GO" id="GO:0004674">
    <property type="term" value="F:protein serine/threonine kinase activity"/>
    <property type="evidence" value="ECO:0007669"/>
    <property type="project" value="UniProtKB-KW"/>
</dbReference>
<proteinExistence type="predicted"/>
<dbReference type="EMBL" id="JAACJP010000015">
    <property type="protein sequence ID" value="KAF5379746.1"/>
    <property type="molecule type" value="Genomic_DNA"/>
</dbReference>
<evidence type="ECO:0000313" key="6">
    <source>
        <dbReference type="EMBL" id="KAF5379746.1"/>
    </source>
</evidence>
<feature type="compositionally biased region" description="Basic residues" evidence="4">
    <location>
        <begin position="311"/>
        <end position="325"/>
    </location>
</feature>
<feature type="compositionally biased region" description="Basic and acidic residues" evidence="4">
    <location>
        <begin position="331"/>
        <end position="353"/>
    </location>
</feature>
<evidence type="ECO:0000313" key="7">
    <source>
        <dbReference type="Proteomes" id="UP000565441"/>
    </source>
</evidence>
<evidence type="ECO:0000256" key="4">
    <source>
        <dbReference type="SAM" id="MobiDB-lite"/>
    </source>
</evidence>
<keyword evidence="7" id="KW-1185">Reference proteome</keyword>
<feature type="domain" description="Alpha-type protein kinase" evidence="5">
    <location>
        <begin position="314"/>
        <end position="603"/>
    </location>
</feature>
<dbReference type="AlphaFoldDB" id="A0A8H5M3W2"/>
<dbReference type="OrthoDB" id="3003188at2759"/>
<protein>
    <recommendedName>
        <fullName evidence="5">Alpha-type protein kinase domain-containing protein</fullName>
    </recommendedName>
</protein>
<reference evidence="6 7" key="1">
    <citation type="journal article" date="2020" name="ISME J.">
        <title>Uncovering the hidden diversity of litter-decomposition mechanisms in mushroom-forming fungi.</title>
        <authorList>
            <person name="Floudas D."/>
            <person name="Bentzer J."/>
            <person name="Ahren D."/>
            <person name="Johansson T."/>
            <person name="Persson P."/>
            <person name="Tunlid A."/>
        </authorList>
    </citation>
    <scope>NUCLEOTIDE SEQUENCE [LARGE SCALE GENOMIC DNA]</scope>
    <source>
        <strain evidence="6 7">CBS 661.87</strain>
    </source>
</reference>
<evidence type="ECO:0000256" key="2">
    <source>
        <dbReference type="ARBA" id="ARBA00022679"/>
    </source>
</evidence>
<organism evidence="6 7">
    <name type="scientific">Tricholomella constricta</name>
    <dbReference type="NCBI Taxonomy" id="117010"/>
    <lineage>
        <taxon>Eukaryota</taxon>
        <taxon>Fungi</taxon>
        <taxon>Dikarya</taxon>
        <taxon>Basidiomycota</taxon>
        <taxon>Agaricomycotina</taxon>
        <taxon>Agaricomycetes</taxon>
        <taxon>Agaricomycetidae</taxon>
        <taxon>Agaricales</taxon>
        <taxon>Tricholomatineae</taxon>
        <taxon>Lyophyllaceae</taxon>
        <taxon>Tricholomella</taxon>
    </lineage>
</organism>
<accession>A0A8H5M3W2</accession>
<keyword evidence="2" id="KW-0808">Transferase</keyword>
<gene>
    <name evidence="6" type="ORF">D9615_005815</name>
</gene>
<dbReference type="Pfam" id="PF02816">
    <property type="entry name" value="Alpha_kinase"/>
    <property type="match status" value="1"/>
</dbReference>
<evidence type="ECO:0000259" key="5">
    <source>
        <dbReference type="PROSITE" id="PS51158"/>
    </source>
</evidence>
<comment type="caution">
    <text evidence="6">The sequence shown here is derived from an EMBL/GenBank/DDBJ whole genome shotgun (WGS) entry which is preliminary data.</text>
</comment>
<keyword evidence="1" id="KW-0723">Serine/threonine-protein kinase</keyword>
<dbReference type="InterPro" id="IPR004166">
    <property type="entry name" value="a-kinase_dom"/>
</dbReference>
<name>A0A8H5M3W2_9AGAR</name>
<feature type="region of interest" description="Disordered" evidence="4">
    <location>
        <begin position="308"/>
        <end position="374"/>
    </location>
</feature>
<feature type="compositionally biased region" description="Polar residues" evidence="4">
    <location>
        <begin position="356"/>
        <end position="369"/>
    </location>
</feature>